<comment type="caution">
    <text evidence="7">The sequence shown here is derived from an EMBL/GenBank/DDBJ whole genome shotgun (WGS) entry which is preliminary data.</text>
</comment>
<keyword evidence="5" id="KW-0800">Toxin</keyword>
<proteinExistence type="inferred from homology"/>
<dbReference type="SUPFAM" id="SSF88723">
    <property type="entry name" value="PIN domain-like"/>
    <property type="match status" value="1"/>
</dbReference>
<dbReference type="GO" id="GO:0000287">
    <property type="term" value="F:magnesium ion binding"/>
    <property type="evidence" value="ECO:0007669"/>
    <property type="project" value="UniProtKB-UniRule"/>
</dbReference>
<keyword evidence="5" id="KW-0460">Magnesium</keyword>
<comment type="cofactor">
    <cofactor evidence="5">
        <name>Mg(2+)</name>
        <dbReference type="ChEBI" id="CHEBI:18420"/>
    </cofactor>
</comment>
<gene>
    <name evidence="5" type="primary">vapC</name>
    <name evidence="7" type="ORF">G6N74_20985</name>
</gene>
<name>A0A7C9VFV4_9HYPH</name>
<protein>
    <recommendedName>
        <fullName evidence="5">Ribonuclease VapC</fullName>
        <shortName evidence="5">RNase VapC</shortName>
        <ecNumber evidence="5">3.1.-.-</ecNumber>
    </recommendedName>
    <alternativeName>
        <fullName evidence="5">Toxin VapC</fullName>
    </alternativeName>
</protein>
<evidence type="ECO:0000259" key="6">
    <source>
        <dbReference type="Pfam" id="PF01850"/>
    </source>
</evidence>
<evidence type="ECO:0000256" key="1">
    <source>
        <dbReference type="ARBA" id="ARBA00022649"/>
    </source>
</evidence>
<dbReference type="RefSeq" id="WP_165119974.1">
    <property type="nucleotide sequence ID" value="NZ_JAAKZG010000010.1"/>
</dbReference>
<reference evidence="7 8" key="1">
    <citation type="submission" date="2020-02" db="EMBL/GenBank/DDBJ databases">
        <title>Genome sequence of the type strain CGMCC 1.15528 of Mesorhizobium zhangyense.</title>
        <authorList>
            <person name="Gao J."/>
            <person name="Sun J."/>
        </authorList>
    </citation>
    <scope>NUCLEOTIDE SEQUENCE [LARGE SCALE GENOMIC DNA]</scope>
    <source>
        <strain evidence="7 8">CGMCC 1.15528</strain>
    </source>
</reference>
<comment type="function">
    <text evidence="5">Toxic component of a toxin-antitoxin (TA) system. An RNase.</text>
</comment>
<keyword evidence="8" id="KW-1185">Reference proteome</keyword>
<dbReference type="GO" id="GO:0016788">
    <property type="term" value="F:hydrolase activity, acting on ester bonds"/>
    <property type="evidence" value="ECO:0007669"/>
    <property type="project" value="InterPro"/>
</dbReference>
<evidence type="ECO:0000256" key="3">
    <source>
        <dbReference type="ARBA" id="ARBA00022723"/>
    </source>
</evidence>
<dbReference type="NCBIfam" id="TIGR00028">
    <property type="entry name" value="Mtu_PIN_fam"/>
    <property type="match status" value="1"/>
</dbReference>
<dbReference type="GO" id="GO:0004540">
    <property type="term" value="F:RNA nuclease activity"/>
    <property type="evidence" value="ECO:0007669"/>
    <property type="project" value="InterPro"/>
</dbReference>
<dbReference type="InterPro" id="IPR002716">
    <property type="entry name" value="PIN_dom"/>
</dbReference>
<sequence length="145" mass="15269">MTFLLDVNVLIALIDPGHVAHDDAHGWFQATGSAAWATCPITENGVIRIVGNPKYPNSPGSPALVAEIINKLRALPGHSFWSDDVSLVGSDDIDAAKILTSAQVTDTYLLALAKGRGGQLATFDRKLSVLAVRSGKSALHLISGK</sequence>
<dbReference type="EMBL" id="JAAKZG010000010">
    <property type="protein sequence ID" value="NGN43551.1"/>
    <property type="molecule type" value="Genomic_DNA"/>
</dbReference>
<evidence type="ECO:0000256" key="2">
    <source>
        <dbReference type="ARBA" id="ARBA00022722"/>
    </source>
</evidence>
<dbReference type="Proteomes" id="UP000481252">
    <property type="component" value="Unassembled WGS sequence"/>
</dbReference>
<dbReference type="Pfam" id="PF01850">
    <property type="entry name" value="PIN"/>
    <property type="match status" value="1"/>
</dbReference>
<dbReference type="GO" id="GO:0090729">
    <property type="term" value="F:toxin activity"/>
    <property type="evidence" value="ECO:0007669"/>
    <property type="project" value="UniProtKB-KW"/>
</dbReference>
<dbReference type="InterPro" id="IPR029060">
    <property type="entry name" value="PIN-like_dom_sf"/>
</dbReference>
<feature type="binding site" evidence="5">
    <location>
        <position position="106"/>
    </location>
    <ligand>
        <name>Mg(2+)</name>
        <dbReference type="ChEBI" id="CHEBI:18420"/>
    </ligand>
</feature>
<feature type="binding site" evidence="5">
    <location>
        <position position="6"/>
    </location>
    <ligand>
        <name>Mg(2+)</name>
        <dbReference type="ChEBI" id="CHEBI:18420"/>
    </ligand>
</feature>
<dbReference type="InterPro" id="IPR006226">
    <property type="entry name" value="Mtu_PIN"/>
</dbReference>
<dbReference type="EC" id="3.1.-.-" evidence="5"/>
<evidence type="ECO:0000313" key="7">
    <source>
        <dbReference type="EMBL" id="NGN43551.1"/>
    </source>
</evidence>
<organism evidence="7 8">
    <name type="scientific">Mesorhizobium zhangyense</name>
    <dbReference type="NCBI Taxonomy" id="1776730"/>
    <lineage>
        <taxon>Bacteria</taxon>
        <taxon>Pseudomonadati</taxon>
        <taxon>Pseudomonadota</taxon>
        <taxon>Alphaproteobacteria</taxon>
        <taxon>Hyphomicrobiales</taxon>
        <taxon>Phyllobacteriaceae</taxon>
        <taxon>Mesorhizobium</taxon>
    </lineage>
</organism>
<comment type="similarity">
    <text evidence="5">Belongs to the PINc/VapC protein family.</text>
</comment>
<evidence type="ECO:0000256" key="5">
    <source>
        <dbReference type="HAMAP-Rule" id="MF_00265"/>
    </source>
</evidence>
<accession>A0A7C9VFV4</accession>
<keyword evidence="4 5" id="KW-0378">Hydrolase</keyword>
<evidence type="ECO:0000256" key="4">
    <source>
        <dbReference type="ARBA" id="ARBA00022801"/>
    </source>
</evidence>
<dbReference type="AlphaFoldDB" id="A0A7C9VFV4"/>
<evidence type="ECO:0000313" key="8">
    <source>
        <dbReference type="Proteomes" id="UP000481252"/>
    </source>
</evidence>
<keyword evidence="2 5" id="KW-0540">Nuclease</keyword>
<dbReference type="InterPro" id="IPR022907">
    <property type="entry name" value="VapC_family"/>
</dbReference>
<dbReference type="GO" id="GO:0045926">
    <property type="term" value="P:negative regulation of growth"/>
    <property type="evidence" value="ECO:0007669"/>
    <property type="project" value="UniProtKB-ARBA"/>
</dbReference>
<dbReference type="HAMAP" id="MF_00265">
    <property type="entry name" value="VapC_Nob1"/>
    <property type="match status" value="1"/>
</dbReference>
<keyword evidence="3 5" id="KW-0479">Metal-binding</keyword>
<keyword evidence="1 5" id="KW-1277">Toxin-antitoxin system</keyword>
<feature type="domain" description="PIN" evidence="6">
    <location>
        <begin position="4"/>
        <end position="131"/>
    </location>
</feature>